<dbReference type="Pfam" id="PF06080">
    <property type="entry name" value="DUF938"/>
    <property type="match status" value="1"/>
</dbReference>
<dbReference type="EMBL" id="CP060052">
    <property type="protein sequence ID" value="QNE06598.1"/>
    <property type="molecule type" value="Genomic_DNA"/>
</dbReference>
<feature type="region of interest" description="Disordered" evidence="1">
    <location>
        <begin position="1"/>
        <end position="21"/>
    </location>
</feature>
<dbReference type="SUPFAM" id="SSF53335">
    <property type="entry name" value="S-adenosyl-L-methionine-dependent methyltransferases"/>
    <property type="match status" value="1"/>
</dbReference>
<dbReference type="Proteomes" id="UP000515297">
    <property type="component" value="Chromosome"/>
</dbReference>
<proteinExistence type="predicted"/>
<reference evidence="2 3" key="1">
    <citation type="submission" date="2020-08" db="EMBL/GenBank/DDBJ databases">
        <authorList>
            <person name="Liu G."/>
            <person name="Sun C."/>
        </authorList>
    </citation>
    <scope>NUCLEOTIDE SEQUENCE [LARGE SCALE GENOMIC DNA]</scope>
    <source>
        <strain evidence="2 3">OT19</strain>
    </source>
</reference>
<evidence type="ECO:0000256" key="1">
    <source>
        <dbReference type="SAM" id="MobiDB-lite"/>
    </source>
</evidence>
<evidence type="ECO:0000313" key="3">
    <source>
        <dbReference type="Proteomes" id="UP000515297"/>
    </source>
</evidence>
<name>A0A7G6VXY3_9SPHN</name>
<sequence length="207" mass="22568">MGHDPADRWIDQRRHAPATQRNREPIAACLAEILPKTGLVLEIASGSGEHALYFARRFPALDWLPSDPDPDAIRSIASWREAEGPHNLRAPVALDASAAEWPVAGADAMLCVNMVHISPWAATEGLFAGAARVLRAGAPLILYGPFIAEDIETAPSNLQFDRSLRARDASWGLRDLADVVDLAKGNGFELAERRELPANNLLLHFRA</sequence>
<dbReference type="InterPro" id="IPR010342">
    <property type="entry name" value="DUF938"/>
</dbReference>
<dbReference type="Gene3D" id="3.40.50.150">
    <property type="entry name" value="Vaccinia Virus protein VP39"/>
    <property type="match status" value="1"/>
</dbReference>
<dbReference type="RefSeq" id="WP_185885574.1">
    <property type="nucleotide sequence ID" value="NZ_CP060052.1"/>
</dbReference>
<dbReference type="PANTHER" id="PTHR20974">
    <property type="entry name" value="UPF0585 PROTEIN CG18661"/>
    <property type="match status" value="1"/>
</dbReference>
<dbReference type="PANTHER" id="PTHR20974:SF0">
    <property type="entry name" value="UPF0585 PROTEIN CG18661"/>
    <property type="match status" value="1"/>
</dbReference>
<dbReference type="AlphaFoldDB" id="A0A7G6VXY3"/>
<dbReference type="InterPro" id="IPR029063">
    <property type="entry name" value="SAM-dependent_MTases_sf"/>
</dbReference>
<protein>
    <submittedName>
        <fullName evidence="2">DUF938 domain-containing protein</fullName>
    </submittedName>
</protein>
<accession>A0A7G6VXY3</accession>
<organism evidence="2 3">
    <name type="scientific">Croceicoccus marinus</name>
    <dbReference type="NCBI Taxonomy" id="450378"/>
    <lineage>
        <taxon>Bacteria</taxon>
        <taxon>Pseudomonadati</taxon>
        <taxon>Pseudomonadota</taxon>
        <taxon>Alphaproteobacteria</taxon>
        <taxon>Sphingomonadales</taxon>
        <taxon>Erythrobacteraceae</taxon>
        <taxon>Croceicoccus</taxon>
    </lineage>
</organism>
<gene>
    <name evidence="2" type="ORF">H4O24_06105</name>
</gene>
<feature type="compositionally biased region" description="Basic and acidic residues" evidence="1">
    <location>
        <begin position="1"/>
        <end position="14"/>
    </location>
</feature>
<evidence type="ECO:0000313" key="2">
    <source>
        <dbReference type="EMBL" id="QNE06598.1"/>
    </source>
</evidence>